<evidence type="ECO:0000313" key="4">
    <source>
        <dbReference type="Proteomes" id="UP000198253"/>
    </source>
</evidence>
<protein>
    <submittedName>
        <fullName evidence="3">Uncharacterized protein</fullName>
    </submittedName>
</protein>
<reference evidence="4" key="1">
    <citation type="submission" date="2016-06" db="EMBL/GenBank/DDBJ databases">
        <authorList>
            <person name="Varghese N."/>
            <person name="Submissions Spin"/>
        </authorList>
    </citation>
    <scope>NUCLEOTIDE SEQUENCE [LARGE SCALE GENOMIC DNA]</scope>
    <source>
        <strain evidence="4">DSM 43816</strain>
    </source>
</reference>
<dbReference type="InParanoid" id="A0A1C5ABK1"/>
<keyword evidence="2" id="KW-0812">Transmembrane</keyword>
<proteinExistence type="predicted"/>
<dbReference type="AlphaFoldDB" id="A0A1C5ABK1"/>
<dbReference type="EMBL" id="LT607413">
    <property type="protein sequence ID" value="SCF42404.1"/>
    <property type="molecule type" value="Genomic_DNA"/>
</dbReference>
<keyword evidence="2" id="KW-1133">Transmembrane helix</keyword>
<dbReference type="RefSeq" id="WP_143740498.1">
    <property type="nucleotide sequence ID" value="NZ_LT607413.1"/>
</dbReference>
<feature type="region of interest" description="Disordered" evidence="1">
    <location>
        <begin position="60"/>
        <end position="104"/>
    </location>
</feature>
<dbReference type="Proteomes" id="UP000198253">
    <property type="component" value="Chromosome I"/>
</dbReference>
<keyword evidence="4" id="KW-1185">Reference proteome</keyword>
<accession>A0A1C5ABK1</accession>
<name>A0A1C5ABK1_MICEC</name>
<organism evidence="3 4">
    <name type="scientific">Micromonospora echinospora</name>
    <name type="common">Micromonospora purpurea</name>
    <dbReference type="NCBI Taxonomy" id="1877"/>
    <lineage>
        <taxon>Bacteria</taxon>
        <taxon>Bacillati</taxon>
        <taxon>Actinomycetota</taxon>
        <taxon>Actinomycetes</taxon>
        <taxon>Micromonosporales</taxon>
        <taxon>Micromonosporaceae</taxon>
        <taxon>Micromonospora</taxon>
    </lineage>
</organism>
<evidence type="ECO:0000256" key="1">
    <source>
        <dbReference type="SAM" id="MobiDB-lite"/>
    </source>
</evidence>
<keyword evidence="2" id="KW-0472">Membrane</keyword>
<feature type="compositionally biased region" description="Basic and acidic residues" evidence="1">
    <location>
        <begin position="95"/>
        <end position="104"/>
    </location>
</feature>
<evidence type="ECO:0000313" key="3">
    <source>
        <dbReference type="EMBL" id="SCF42404.1"/>
    </source>
</evidence>
<dbReference type="OrthoDB" id="10010577at2"/>
<feature type="transmembrane region" description="Helical" evidence="2">
    <location>
        <begin position="34"/>
        <end position="55"/>
    </location>
</feature>
<sequence length="104" mass="10666">MNRQPLMNRALITSGLALVYVILARFGIEVPPDVRAAVADFALVAAPLAVAYWSLRHTTPAADPQDANGSPLVPAEAAGHAADGGAGAGSYSPEADEHTPRHAA</sequence>
<evidence type="ECO:0000256" key="2">
    <source>
        <dbReference type="SAM" id="Phobius"/>
    </source>
</evidence>
<gene>
    <name evidence="3" type="ORF">GA0070618_6655</name>
</gene>